<feature type="binding site" evidence="9">
    <location>
        <position position="173"/>
    </location>
    <ligand>
        <name>NADP(+)</name>
        <dbReference type="ChEBI" id="CHEBI:58349"/>
    </ligand>
</feature>
<keyword evidence="12" id="KW-1185">Reference proteome</keyword>
<keyword evidence="5 9" id="KW-0560">Oxidoreductase</keyword>
<accession>A0A3S0Y0A6</accession>
<comment type="pathway">
    <text evidence="1 9">Nucleotide-sugar biosynthesis; GDP-L-fucose biosynthesis via de novo pathway; GDP-L-fucose from GDP-alpha-D-mannose: step 2/2.</text>
</comment>
<feature type="binding site" evidence="9">
    <location>
        <position position="212"/>
    </location>
    <ligand>
        <name>NADP(+)</name>
        <dbReference type="ChEBI" id="CHEBI:58349"/>
    </ligand>
</feature>
<dbReference type="EC" id="1.1.1.271" evidence="3 9"/>
<dbReference type="EMBL" id="RZGZ01000002">
    <property type="protein sequence ID" value="RUR01227.1"/>
    <property type="molecule type" value="Genomic_DNA"/>
</dbReference>
<evidence type="ECO:0000256" key="3">
    <source>
        <dbReference type="ARBA" id="ARBA00012371"/>
    </source>
</evidence>
<dbReference type="InterPro" id="IPR001509">
    <property type="entry name" value="Epimerase_deHydtase"/>
</dbReference>
<dbReference type="SUPFAM" id="SSF51735">
    <property type="entry name" value="NAD(P)-binding Rossmann-fold domains"/>
    <property type="match status" value="1"/>
</dbReference>
<feature type="active site" description="Proton donor/acceptor" evidence="9">
    <location>
        <position position="169"/>
    </location>
</feature>
<organism evidence="11 12">
    <name type="scientific">Labedella endophytica</name>
    <dbReference type="NCBI Taxonomy" id="1523160"/>
    <lineage>
        <taxon>Bacteria</taxon>
        <taxon>Bacillati</taxon>
        <taxon>Actinomycetota</taxon>
        <taxon>Actinomycetes</taxon>
        <taxon>Micrococcales</taxon>
        <taxon>Microbacteriaceae</taxon>
        <taxon>Labedella</taxon>
    </lineage>
</organism>
<evidence type="ECO:0000256" key="5">
    <source>
        <dbReference type="ARBA" id="ARBA00023002"/>
    </source>
</evidence>
<evidence type="ECO:0000256" key="7">
    <source>
        <dbReference type="ARBA" id="ARBA00023268"/>
    </source>
</evidence>
<dbReference type="FunFam" id="3.40.50.720:FF:000101">
    <property type="entry name" value="GDP-L-fucose synthase"/>
    <property type="match status" value="1"/>
</dbReference>
<dbReference type="InterPro" id="IPR028614">
    <property type="entry name" value="GDP_fucose/colitose_synth"/>
</dbReference>
<keyword evidence="6 9" id="KW-0413">Isomerase</keyword>
<feature type="binding site" evidence="9">
    <location>
        <position position="242"/>
    </location>
    <ligand>
        <name>substrate</name>
    </ligand>
</feature>
<evidence type="ECO:0000256" key="1">
    <source>
        <dbReference type="ARBA" id="ARBA00004883"/>
    </source>
</evidence>
<dbReference type="Gene3D" id="3.90.25.10">
    <property type="entry name" value="UDP-galactose 4-epimerase, domain 1"/>
    <property type="match status" value="1"/>
</dbReference>
<feature type="binding site" evidence="9">
    <location>
        <begin position="138"/>
        <end position="141"/>
    </location>
    <ligand>
        <name>NADP(+)</name>
        <dbReference type="ChEBI" id="CHEBI:58349"/>
    </ligand>
</feature>
<dbReference type="UniPathway" id="UPA00128">
    <property type="reaction ID" value="UER00191"/>
</dbReference>
<evidence type="ECO:0000256" key="4">
    <source>
        <dbReference type="ARBA" id="ARBA00022857"/>
    </source>
</evidence>
<evidence type="ECO:0000256" key="6">
    <source>
        <dbReference type="ARBA" id="ARBA00023235"/>
    </source>
</evidence>
<feature type="site" description="Important for catalytic activity" evidence="9">
    <location>
        <position position="140"/>
    </location>
</feature>
<feature type="binding site" evidence="9">
    <location>
        <begin position="196"/>
        <end position="199"/>
    </location>
    <ligand>
        <name>NADP(+)</name>
        <dbReference type="ChEBI" id="CHEBI:58349"/>
    </ligand>
</feature>
<dbReference type="GO" id="GO:0050577">
    <property type="term" value="F:GDP-L-fucose synthase activity"/>
    <property type="evidence" value="ECO:0007669"/>
    <property type="project" value="UniProtKB-UniRule"/>
</dbReference>
<dbReference type="PANTHER" id="PTHR43238:SF1">
    <property type="entry name" value="GDP-L-FUCOSE SYNTHASE"/>
    <property type="match status" value="1"/>
</dbReference>
<feature type="site" description="Important for catalytic activity" evidence="9">
    <location>
        <position position="142"/>
    </location>
</feature>
<dbReference type="AlphaFoldDB" id="A0A3S0Y0A6"/>
<feature type="binding site" evidence="9">
    <location>
        <position position="220"/>
    </location>
    <ligand>
        <name>substrate</name>
    </ligand>
</feature>
<feature type="binding site" evidence="9">
    <location>
        <position position="235"/>
    </location>
    <ligand>
        <name>substrate</name>
    </ligand>
</feature>
<dbReference type="Gene3D" id="3.40.50.720">
    <property type="entry name" value="NAD(P)-binding Rossmann-like Domain"/>
    <property type="match status" value="1"/>
</dbReference>
<proteinExistence type="inferred from homology"/>
<dbReference type="GO" id="GO:0016853">
    <property type="term" value="F:isomerase activity"/>
    <property type="evidence" value="ECO:0007669"/>
    <property type="project" value="UniProtKB-KW"/>
</dbReference>
<dbReference type="OrthoDB" id="9811425at2"/>
<evidence type="ECO:0000259" key="10">
    <source>
        <dbReference type="Pfam" id="PF01370"/>
    </source>
</evidence>
<dbReference type="HAMAP" id="MF_00956">
    <property type="entry name" value="GDP_fucose_synth"/>
    <property type="match status" value="1"/>
</dbReference>
<evidence type="ECO:0000313" key="12">
    <source>
        <dbReference type="Proteomes" id="UP000274909"/>
    </source>
</evidence>
<comment type="function">
    <text evidence="9">Catalyzes the two-step NADP-dependent conversion of GDP-4-dehydro-6-deoxy-D-mannose to GDP-fucose, involving an epimerase and a reductase reaction.</text>
</comment>
<dbReference type="GO" id="GO:0042351">
    <property type="term" value="P:'de novo' GDP-L-fucose biosynthetic process"/>
    <property type="evidence" value="ECO:0007669"/>
    <property type="project" value="UniProtKB-UniRule"/>
</dbReference>
<sequence length="345" mass="37990">MRRHPVDRQGEPRVVDARGRAVSDGVDFGGAPLDRSSRIYVAGHRGLVGSAIWRKLEAEGFTDVIGRTSSELDLKDREAVFAFFRETKPRYVVLAAAKVGGILANNTYPVDFLTENLQIQVNVMDAALEQKVERLLFLGSSCIYPKFAPQPIHEDSLMTGHLEETNDAYAVAKIAGIFQVQAVRRQYALPWISAMPTNLYGPGDNFSPRGSHVLPALIRRYDEAASAGTPSVTNWGTGSPRREFLHVDDMASACLHLLDHYDGPEQVNVGTGSDVTIKEIAETIAKVVGFEGDTEWDTSKPDGTPQKLLDVSRLADAGWTAQIGLEDGLRSTVEWYREHVEQIRG</sequence>
<reference evidence="11 12" key="1">
    <citation type="submission" date="2018-12" db="EMBL/GenBank/DDBJ databases">
        <authorList>
            <person name="Li F."/>
        </authorList>
    </citation>
    <scope>NUCLEOTIDE SEQUENCE [LARGE SCALE GENOMIC DNA]</scope>
    <source>
        <strain evidence="11 12">EGI 6500705</strain>
    </source>
</reference>
<protein>
    <recommendedName>
        <fullName evidence="3 9">GDP-L-fucose synthase</fullName>
        <ecNumber evidence="3 9">1.1.1.271</ecNumber>
    </recommendedName>
    <alternativeName>
        <fullName evidence="9">GDP-4-keto-6-deoxy-D-mannose-3,5-epimerase-4-reductase</fullName>
    </alternativeName>
</protein>
<feature type="domain" description="NAD-dependent epimerase/dehydratase" evidence="10">
    <location>
        <begin position="39"/>
        <end position="270"/>
    </location>
</feature>
<name>A0A3S0Y0A6_9MICO</name>
<evidence type="ECO:0000256" key="8">
    <source>
        <dbReference type="ARBA" id="ARBA00051935"/>
    </source>
</evidence>
<evidence type="ECO:0000256" key="2">
    <source>
        <dbReference type="ARBA" id="ARBA00005959"/>
    </source>
</evidence>
<keyword evidence="7 9" id="KW-0511">Multifunctional enzyme</keyword>
<comment type="catalytic activity">
    <reaction evidence="8 9">
        <text>GDP-beta-L-fucose + NADP(+) = GDP-4-dehydro-alpha-D-rhamnose + NADPH + H(+)</text>
        <dbReference type="Rhea" id="RHEA:18885"/>
        <dbReference type="ChEBI" id="CHEBI:15378"/>
        <dbReference type="ChEBI" id="CHEBI:57273"/>
        <dbReference type="ChEBI" id="CHEBI:57783"/>
        <dbReference type="ChEBI" id="CHEBI:57964"/>
        <dbReference type="ChEBI" id="CHEBI:58349"/>
        <dbReference type="EC" id="1.1.1.271"/>
    </reaction>
</comment>
<dbReference type="PANTHER" id="PTHR43238">
    <property type="entry name" value="GDP-L-FUCOSE SYNTHASE"/>
    <property type="match status" value="1"/>
</dbReference>
<gene>
    <name evidence="9" type="primary">fcl</name>
    <name evidence="11" type="ORF">ELQ94_06845</name>
</gene>
<comment type="similarity">
    <text evidence="2 9">Belongs to the NAD(P)-dependent epimerase/dehydratase family. Fucose synthase subfamily.</text>
</comment>
<dbReference type="Pfam" id="PF01370">
    <property type="entry name" value="Epimerase"/>
    <property type="match status" value="1"/>
</dbReference>
<dbReference type="GO" id="GO:0070401">
    <property type="term" value="F:NADP+ binding"/>
    <property type="evidence" value="ECO:0007669"/>
    <property type="project" value="UniProtKB-UniRule"/>
</dbReference>
<evidence type="ECO:0000313" key="11">
    <source>
        <dbReference type="EMBL" id="RUR01227.1"/>
    </source>
</evidence>
<evidence type="ECO:0000256" key="9">
    <source>
        <dbReference type="HAMAP-Rule" id="MF_00956"/>
    </source>
</evidence>
<comment type="caution">
    <text evidence="11">The sequence shown here is derived from an EMBL/GenBank/DDBJ whole genome shotgun (WGS) entry which is preliminary data.</text>
</comment>
<feature type="binding site" evidence="9">
    <location>
        <begin position="43"/>
        <end position="49"/>
    </location>
    <ligand>
        <name>NADP(+)</name>
        <dbReference type="ChEBI" id="CHEBI:58349"/>
    </ligand>
</feature>
<dbReference type="InterPro" id="IPR036291">
    <property type="entry name" value="NAD(P)-bd_dom_sf"/>
</dbReference>
<keyword evidence="4 9" id="KW-0521">NADP</keyword>
<dbReference type="CDD" id="cd05239">
    <property type="entry name" value="GDP_FS_SDR_e"/>
    <property type="match status" value="1"/>
</dbReference>
<dbReference type="Proteomes" id="UP000274909">
    <property type="component" value="Unassembled WGS sequence"/>
</dbReference>
<feature type="binding site" evidence="9">
    <location>
        <position position="302"/>
    </location>
    <ligand>
        <name>substrate</name>
    </ligand>
</feature>